<evidence type="ECO:0000256" key="8">
    <source>
        <dbReference type="ARBA" id="ARBA00047899"/>
    </source>
</evidence>
<evidence type="ECO:0000256" key="7">
    <source>
        <dbReference type="ARBA" id="ARBA00033194"/>
    </source>
</evidence>
<comment type="catalytic activity">
    <reaction evidence="8">
        <text>L-threonyl-[protein] + ATP = O-phospho-L-threonyl-[protein] + ADP + H(+)</text>
        <dbReference type="Rhea" id="RHEA:46608"/>
        <dbReference type="Rhea" id="RHEA-COMP:11060"/>
        <dbReference type="Rhea" id="RHEA-COMP:11605"/>
        <dbReference type="ChEBI" id="CHEBI:15378"/>
        <dbReference type="ChEBI" id="CHEBI:30013"/>
        <dbReference type="ChEBI" id="CHEBI:30616"/>
        <dbReference type="ChEBI" id="CHEBI:61977"/>
        <dbReference type="ChEBI" id="CHEBI:456216"/>
        <dbReference type="EC" id="2.7.11.1"/>
    </reaction>
</comment>
<dbReference type="AlphaFoldDB" id="A0A8K0TVM9"/>
<dbReference type="EC" id="2.7.11.1" evidence="3"/>
<organism evidence="11 12">
    <name type="scientific">Plectosphaerella cucumerina</name>
    <dbReference type="NCBI Taxonomy" id="40658"/>
    <lineage>
        <taxon>Eukaryota</taxon>
        <taxon>Fungi</taxon>
        <taxon>Dikarya</taxon>
        <taxon>Ascomycota</taxon>
        <taxon>Pezizomycotina</taxon>
        <taxon>Sordariomycetes</taxon>
        <taxon>Hypocreomycetidae</taxon>
        <taxon>Glomerellales</taxon>
        <taxon>Plectosphaerellaceae</taxon>
        <taxon>Plectosphaerella</taxon>
    </lineage>
</organism>
<dbReference type="SUPFAM" id="SSF56112">
    <property type="entry name" value="Protein kinase-like (PK-like)"/>
    <property type="match status" value="1"/>
</dbReference>
<evidence type="ECO:0000256" key="3">
    <source>
        <dbReference type="ARBA" id="ARBA00012513"/>
    </source>
</evidence>
<keyword evidence="12" id="KW-1185">Reference proteome</keyword>
<comment type="function">
    <text evidence="1">Component of the EKC/KEOPS complex that is required for the formation of a threonylcarbamoyl group on adenosine at position 37 (t(6)A37) in tRNAs that read codons beginning with adenine. The complex is probably involved in the transfer of the threonylcarbamoyl moiety of threonylcarbamoyl-AMP (TC-AMP) to the N6 group of A37. BUD32 has ATPase activity in the context of the EKC/KEOPS complex and likely plays a supporting role to the catalytic subunit KAE1. The EKC/KEOPS complex also promotes both telomere uncapping and telomere elongation. The complex is required for efficient recruitment of transcriptional coactivators.</text>
</comment>
<dbReference type="InterPro" id="IPR011009">
    <property type="entry name" value="Kinase-like_dom_sf"/>
</dbReference>
<dbReference type="Pfam" id="PF00069">
    <property type="entry name" value="Pkinase"/>
    <property type="match status" value="1"/>
</dbReference>
<gene>
    <name evidence="11" type="ORF">B0T11DRAFT_271577</name>
</gene>
<dbReference type="InterPro" id="IPR008266">
    <property type="entry name" value="Tyr_kinase_AS"/>
</dbReference>
<keyword evidence="11" id="KW-0808">Transferase</keyword>
<dbReference type="PROSITE" id="PS00109">
    <property type="entry name" value="PROTEIN_KINASE_TYR"/>
    <property type="match status" value="1"/>
</dbReference>
<comment type="subunit">
    <text evidence="2">Component of the EKC/KEOPS complex composed of at least BUD32, CGI121, GON7, KAE1 and PCC1; the whole complex dimerizes.</text>
</comment>
<dbReference type="Gene3D" id="1.10.510.10">
    <property type="entry name" value="Transferase(Phosphotransferase) domain 1"/>
    <property type="match status" value="1"/>
</dbReference>
<evidence type="ECO:0000256" key="2">
    <source>
        <dbReference type="ARBA" id="ARBA00011534"/>
    </source>
</evidence>
<evidence type="ECO:0000313" key="11">
    <source>
        <dbReference type="EMBL" id="KAH7376091.1"/>
    </source>
</evidence>
<evidence type="ECO:0000256" key="5">
    <source>
        <dbReference type="ARBA" id="ARBA00019973"/>
    </source>
</evidence>
<evidence type="ECO:0000259" key="10">
    <source>
        <dbReference type="PROSITE" id="PS50011"/>
    </source>
</evidence>
<dbReference type="OrthoDB" id="1668230at2759"/>
<keyword evidence="11" id="KW-0418">Kinase</keyword>
<dbReference type="Proteomes" id="UP000813385">
    <property type="component" value="Unassembled WGS sequence"/>
</dbReference>
<protein>
    <recommendedName>
        <fullName evidence="5">EKC/KEOPS complex subunit BUD32</fullName>
        <ecNumber evidence="3">2.7.11.1</ecNumber>
    </recommendedName>
    <alternativeName>
        <fullName evidence="6 7">Atypical Serine/threonine protein kinase BUD32</fullName>
    </alternativeName>
    <alternativeName>
        <fullName evidence="4">EKC/KEOPS complex subunit bud32</fullName>
    </alternativeName>
</protein>
<reference evidence="11" key="1">
    <citation type="journal article" date="2021" name="Nat. Commun.">
        <title>Genetic determinants of endophytism in the Arabidopsis root mycobiome.</title>
        <authorList>
            <person name="Mesny F."/>
            <person name="Miyauchi S."/>
            <person name="Thiergart T."/>
            <person name="Pickel B."/>
            <person name="Atanasova L."/>
            <person name="Karlsson M."/>
            <person name="Huettel B."/>
            <person name="Barry K.W."/>
            <person name="Haridas S."/>
            <person name="Chen C."/>
            <person name="Bauer D."/>
            <person name="Andreopoulos W."/>
            <person name="Pangilinan J."/>
            <person name="LaButti K."/>
            <person name="Riley R."/>
            <person name="Lipzen A."/>
            <person name="Clum A."/>
            <person name="Drula E."/>
            <person name="Henrissat B."/>
            <person name="Kohler A."/>
            <person name="Grigoriev I.V."/>
            <person name="Martin F.M."/>
            <person name="Hacquard S."/>
        </authorList>
    </citation>
    <scope>NUCLEOTIDE SEQUENCE</scope>
    <source>
        <strain evidence="11">MPI-CAGE-AT-0016</strain>
    </source>
</reference>
<comment type="caution">
    <text evidence="11">The sequence shown here is derived from an EMBL/GenBank/DDBJ whole genome shotgun (WGS) entry which is preliminary data.</text>
</comment>
<accession>A0A8K0TVM9</accession>
<dbReference type="InterPro" id="IPR000719">
    <property type="entry name" value="Prot_kinase_dom"/>
</dbReference>
<dbReference type="PANTHER" id="PTHR44329">
    <property type="entry name" value="SERINE/THREONINE-PROTEIN KINASE TNNI3K-RELATED"/>
    <property type="match status" value="1"/>
</dbReference>
<evidence type="ECO:0000256" key="6">
    <source>
        <dbReference type="ARBA" id="ARBA00030980"/>
    </source>
</evidence>
<dbReference type="PROSITE" id="PS50011">
    <property type="entry name" value="PROTEIN_KINASE_DOM"/>
    <property type="match status" value="1"/>
</dbReference>
<dbReference type="GO" id="GO:0005524">
    <property type="term" value="F:ATP binding"/>
    <property type="evidence" value="ECO:0007669"/>
    <property type="project" value="InterPro"/>
</dbReference>
<feature type="domain" description="Protein kinase" evidence="10">
    <location>
        <begin position="34"/>
        <end position="294"/>
    </location>
</feature>
<comment type="catalytic activity">
    <reaction evidence="9">
        <text>L-seryl-[protein] + ATP = O-phospho-L-seryl-[protein] + ADP + H(+)</text>
        <dbReference type="Rhea" id="RHEA:17989"/>
        <dbReference type="Rhea" id="RHEA-COMP:9863"/>
        <dbReference type="Rhea" id="RHEA-COMP:11604"/>
        <dbReference type="ChEBI" id="CHEBI:15378"/>
        <dbReference type="ChEBI" id="CHEBI:29999"/>
        <dbReference type="ChEBI" id="CHEBI:30616"/>
        <dbReference type="ChEBI" id="CHEBI:83421"/>
        <dbReference type="ChEBI" id="CHEBI:456216"/>
        <dbReference type="EC" id="2.7.11.1"/>
    </reaction>
</comment>
<evidence type="ECO:0000256" key="1">
    <source>
        <dbReference type="ARBA" id="ARBA00003747"/>
    </source>
</evidence>
<evidence type="ECO:0000256" key="4">
    <source>
        <dbReference type="ARBA" id="ARBA00013948"/>
    </source>
</evidence>
<dbReference type="InterPro" id="IPR051681">
    <property type="entry name" value="Ser/Thr_Kinases-Pseudokinases"/>
</dbReference>
<proteinExistence type="predicted"/>
<name>A0A8K0TVM9_9PEZI</name>
<evidence type="ECO:0000256" key="9">
    <source>
        <dbReference type="ARBA" id="ARBA00048679"/>
    </source>
</evidence>
<dbReference type="EMBL" id="JAGPXD010000001">
    <property type="protein sequence ID" value="KAH7376091.1"/>
    <property type="molecule type" value="Genomic_DNA"/>
</dbReference>
<evidence type="ECO:0000313" key="12">
    <source>
        <dbReference type="Proteomes" id="UP000813385"/>
    </source>
</evidence>
<dbReference type="GO" id="GO:0004674">
    <property type="term" value="F:protein serine/threonine kinase activity"/>
    <property type="evidence" value="ECO:0007669"/>
    <property type="project" value="UniProtKB-EC"/>
</dbReference>
<sequence>MEPSRESPPRHFRYRPVPGSWERMRHPNWPDRVFEVPEQKSKGDIFYITKGYCIRVGGTAFVELLPSGHVAKTPKVNPYYPERERQNRQSMQREALIYEMVGPNPFIPDLGSWDPEFHVLTLKNYANGDVEGFIRKSEHCGGIVLDTRRKWALQAAKAVAILHARGVVHNDVAPRNFLLDENLNLRICDFGGCSLPNETSCSCAPGSRYEARPWTRDCVQTQADDIFALGSCLVLHHVWERTLQRPRRRRSRASFYGPTVSRVPSPGLRCCHSRLLARSSRNSRAGREGFRLFY</sequence>